<dbReference type="KEGG" id="apo:Arcpr_1459"/>
<evidence type="ECO:0000313" key="2">
    <source>
        <dbReference type="Proteomes" id="UP000001901"/>
    </source>
</evidence>
<evidence type="ECO:0000313" key="1">
    <source>
        <dbReference type="EMBL" id="ADB58506.1"/>
    </source>
</evidence>
<protein>
    <submittedName>
        <fullName evidence="1">Uncharacterized protein</fullName>
    </submittedName>
</protein>
<reference evidence="1 2" key="1">
    <citation type="journal article" date="2010" name="Stand. Genomic Sci.">
        <title>Complete genome sequence of Archaeoglobus profundus type strain (AV18).</title>
        <authorList>
            <person name="von Jan M."/>
            <person name="Lapidus A."/>
            <person name="Del Rio T.G."/>
            <person name="Copeland A."/>
            <person name="Tice H."/>
            <person name="Cheng J.F."/>
            <person name="Lucas S."/>
            <person name="Chen F."/>
            <person name="Nolan M."/>
            <person name="Goodwin L."/>
            <person name="Han C."/>
            <person name="Pitluck S."/>
            <person name="Liolios K."/>
            <person name="Ivanova N."/>
            <person name="Mavromatis K."/>
            <person name="Ovchinnikova G."/>
            <person name="Chertkov O."/>
            <person name="Pati A."/>
            <person name="Chen A."/>
            <person name="Palaniappan K."/>
            <person name="Land M."/>
            <person name="Hauser L."/>
            <person name="Chang Y.J."/>
            <person name="Jeffries C.D."/>
            <person name="Saunders E."/>
            <person name="Brettin T."/>
            <person name="Detter J.C."/>
            <person name="Chain P."/>
            <person name="Eichinger K."/>
            <person name="Huber H."/>
            <person name="Spring S."/>
            <person name="Rohde M."/>
            <person name="Goker M."/>
            <person name="Wirth R."/>
            <person name="Woyke T."/>
            <person name="Bristow J."/>
            <person name="Eisen J.A."/>
            <person name="Markowitz V."/>
            <person name="Hugenholtz P."/>
            <person name="Kyrpides N.C."/>
            <person name="Klenk H.P."/>
        </authorList>
    </citation>
    <scope>NUCLEOTIDE SEQUENCE [LARGE SCALE GENOMIC DNA]</scope>
    <source>
        <strain evidence="2">DSM 5631 / JCM 9629 / NBRC 100127 / Av18</strain>
    </source>
</reference>
<dbReference type="EMBL" id="CP001857">
    <property type="protein sequence ID" value="ADB58506.1"/>
    <property type="molecule type" value="Genomic_DNA"/>
</dbReference>
<gene>
    <name evidence="1" type="ordered locus">Arcpr_1459</name>
</gene>
<dbReference type="GeneID" id="8740148"/>
<dbReference type="Proteomes" id="UP000001901">
    <property type="component" value="Chromosome"/>
</dbReference>
<dbReference type="AlphaFoldDB" id="D2REG2"/>
<keyword evidence="2" id="KW-1185">Reference proteome</keyword>
<dbReference type="eggNOG" id="arCOG10357">
    <property type="taxonomic scope" value="Archaea"/>
</dbReference>
<dbReference type="STRING" id="572546.Arcpr_1459"/>
<dbReference type="RefSeq" id="WP_012940842.1">
    <property type="nucleotide sequence ID" value="NC_013741.1"/>
</dbReference>
<accession>D2REG2</accession>
<proteinExistence type="predicted"/>
<organism evidence="1 2">
    <name type="scientific">Archaeoglobus profundus (strain DSM 5631 / JCM 9629 / NBRC 100127 / Av18)</name>
    <dbReference type="NCBI Taxonomy" id="572546"/>
    <lineage>
        <taxon>Archaea</taxon>
        <taxon>Methanobacteriati</taxon>
        <taxon>Methanobacteriota</taxon>
        <taxon>Archaeoglobi</taxon>
        <taxon>Archaeoglobales</taxon>
        <taxon>Archaeoglobaceae</taxon>
        <taxon>Archaeoglobus</taxon>
    </lineage>
</organism>
<dbReference type="PaxDb" id="572546-Arcpr_1459"/>
<dbReference type="HOGENOM" id="CLU_2565523_0_0_2"/>
<sequence>MITTKQSCCAKFLVKTRNSHAVICVTGNRFHVLECSNKDRCEKMGILNCPPYCDKISALKNYLRTGRVKGRLEIYEIDRKS</sequence>
<name>D2REG2_ARCPA</name>